<evidence type="ECO:0000313" key="1">
    <source>
        <dbReference type="EMBL" id="EMD35941.1"/>
    </source>
</evidence>
<sequence length="121" mass="12595">MEAGTCGTSASLGCSVPQSLCCTAPHLAPAPTPSGSTRTRPDAPILNIRSVLETSSRIVPLAASAIACGVSTAAPPNPIHQRRMPYTLLEADPTFPRRAPAPPRFGVALQVLFARRPRASP</sequence>
<evidence type="ECO:0000313" key="2">
    <source>
        <dbReference type="Proteomes" id="UP000016930"/>
    </source>
</evidence>
<name>M2RAZ9_CERS8</name>
<dbReference type="Proteomes" id="UP000016930">
    <property type="component" value="Unassembled WGS sequence"/>
</dbReference>
<gene>
    <name evidence="1" type="ORF">CERSUDRAFT_96167</name>
</gene>
<protein>
    <submittedName>
        <fullName evidence="1">Uncharacterized protein</fullName>
    </submittedName>
</protein>
<reference evidence="1 2" key="1">
    <citation type="journal article" date="2012" name="Proc. Natl. Acad. Sci. U.S.A.">
        <title>Comparative genomics of Ceriporiopsis subvermispora and Phanerochaete chrysosporium provide insight into selective ligninolysis.</title>
        <authorList>
            <person name="Fernandez-Fueyo E."/>
            <person name="Ruiz-Duenas F.J."/>
            <person name="Ferreira P."/>
            <person name="Floudas D."/>
            <person name="Hibbett D.S."/>
            <person name="Canessa P."/>
            <person name="Larrondo L.F."/>
            <person name="James T.Y."/>
            <person name="Seelenfreund D."/>
            <person name="Lobos S."/>
            <person name="Polanco R."/>
            <person name="Tello M."/>
            <person name="Honda Y."/>
            <person name="Watanabe T."/>
            <person name="Watanabe T."/>
            <person name="Ryu J.S."/>
            <person name="Kubicek C.P."/>
            <person name="Schmoll M."/>
            <person name="Gaskell J."/>
            <person name="Hammel K.E."/>
            <person name="St John F.J."/>
            <person name="Vanden Wymelenberg A."/>
            <person name="Sabat G."/>
            <person name="Splinter BonDurant S."/>
            <person name="Syed K."/>
            <person name="Yadav J.S."/>
            <person name="Doddapaneni H."/>
            <person name="Subramanian V."/>
            <person name="Lavin J.L."/>
            <person name="Oguiza J.A."/>
            <person name="Perez G."/>
            <person name="Pisabarro A.G."/>
            <person name="Ramirez L."/>
            <person name="Santoyo F."/>
            <person name="Master E."/>
            <person name="Coutinho P.M."/>
            <person name="Henrissat B."/>
            <person name="Lombard V."/>
            <person name="Magnuson J.K."/>
            <person name="Kuees U."/>
            <person name="Hori C."/>
            <person name="Igarashi K."/>
            <person name="Samejima M."/>
            <person name="Held B.W."/>
            <person name="Barry K.W."/>
            <person name="LaButti K.M."/>
            <person name="Lapidus A."/>
            <person name="Lindquist E.A."/>
            <person name="Lucas S.M."/>
            <person name="Riley R."/>
            <person name="Salamov A.A."/>
            <person name="Hoffmeister D."/>
            <person name="Schwenk D."/>
            <person name="Hadar Y."/>
            <person name="Yarden O."/>
            <person name="de Vries R.P."/>
            <person name="Wiebenga A."/>
            <person name="Stenlid J."/>
            <person name="Eastwood D."/>
            <person name="Grigoriev I.V."/>
            <person name="Berka R.M."/>
            <person name="Blanchette R.A."/>
            <person name="Kersten P."/>
            <person name="Martinez A.T."/>
            <person name="Vicuna R."/>
            <person name="Cullen D."/>
        </authorList>
    </citation>
    <scope>NUCLEOTIDE SEQUENCE [LARGE SCALE GENOMIC DNA]</scope>
    <source>
        <strain evidence="1 2">B</strain>
    </source>
</reference>
<proteinExistence type="predicted"/>
<dbReference type="AlphaFoldDB" id="M2RAZ9"/>
<keyword evidence="2" id="KW-1185">Reference proteome</keyword>
<organism evidence="1 2">
    <name type="scientific">Ceriporiopsis subvermispora (strain B)</name>
    <name type="common">White-rot fungus</name>
    <name type="synonym">Gelatoporia subvermispora</name>
    <dbReference type="NCBI Taxonomy" id="914234"/>
    <lineage>
        <taxon>Eukaryota</taxon>
        <taxon>Fungi</taxon>
        <taxon>Dikarya</taxon>
        <taxon>Basidiomycota</taxon>
        <taxon>Agaricomycotina</taxon>
        <taxon>Agaricomycetes</taxon>
        <taxon>Polyporales</taxon>
        <taxon>Gelatoporiaceae</taxon>
        <taxon>Gelatoporia</taxon>
    </lineage>
</organism>
<dbReference type="HOGENOM" id="CLU_2037786_0_0_1"/>
<dbReference type="EMBL" id="KB445799">
    <property type="protein sequence ID" value="EMD35941.1"/>
    <property type="molecule type" value="Genomic_DNA"/>
</dbReference>
<accession>M2RAZ9</accession>